<dbReference type="PaxDb" id="121845-A0A3Q0IT97"/>
<dbReference type="STRING" id="121845.A0A3Q0IT97"/>
<evidence type="ECO:0000256" key="1">
    <source>
        <dbReference type="ARBA" id="ARBA00005964"/>
    </source>
</evidence>
<accession>A0A3Q0IT97</accession>
<evidence type="ECO:0000256" key="2">
    <source>
        <dbReference type="ARBA" id="ARBA00022729"/>
    </source>
</evidence>
<evidence type="ECO:0000256" key="3">
    <source>
        <dbReference type="ARBA" id="ARBA00023180"/>
    </source>
</evidence>
<keyword evidence="3" id="KW-0325">Glycoprotein</keyword>
<dbReference type="GeneID" id="103509312"/>
<dbReference type="InterPro" id="IPR029058">
    <property type="entry name" value="AB_hydrolase_fold"/>
</dbReference>
<keyword evidence="2" id="KW-0732">Signal</keyword>
<dbReference type="InterPro" id="IPR019819">
    <property type="entry name" value="Carboxylesterase_B_CS"/>
</dbReference>
<sequence>MRIRLINQYQLLIYIILYLDYIAPRIVRTKYGDVSGVIINADNRYLDAVEVFRGIPYASAPVGNLRFMPPTTPETWKDVKPAHKFAPVCPQDFAAGATGGAVGAAAETPGAEKMRQPRLEMLRGYLRNQSEDCLYLNIYSPIRKGKSCMLFSGYFM</sequence>
<dbReference type="InterPro" id="IPR051093">
    <property type="entry name" value="Neuroligin/BSAL"/>
</dbReference>
<keyword evidence="5" id="KW-1185">Reference proteome</keyword>
<comment type="similarity">
    <text evidence="1">Belongs to the type-B carboxylesterase/lipase family.</text>
</comment>
<dbReference type="PROSITE" id="PS00941">
    <property type="entry name" value="CARBOXYLESTERASE_B_2"/>
    <property type="match status" value="1"/>
</dbReference>
<dbReference type="InterPro" id="IPR002018">
    <property type="entry name" value="CarbesteraseB"/>
</dbReference>
<proteinExistence type="inferred from homology"/>
<dbReference type="SUPFAM" id="SSF53474">
    <property type="entry name" value="alpha/beta-Hydrolases"/>
    <property type="match status" value="1"/>
</dbReference>
<protein>
    <submittedName>
        <fullName evidence="6">Neuroligin-1-like</fullName>
    </submittedName>
</protein>
<organism evidence="5 6">
    <name type="scientific">Diaphorina citri</name>
    <name type="common">Asian citrus psyllid</name>
    <dbReference type="NCBI Taxonomy" id="121845"/>
    <lineage>
        <taxon>Eukaryota</taxon>
        <taxon>Metazoa</taxon>
        <taxon>Ecdysozoa</taxon>
        <taxon>Arthropoda</taxon>
        <taxon>Hexapoda</taxon>
        <taxon>Insecta</taxon>
        <taxon>Pterygota</taxon>
        <taxon>Neoptera</taxon>
        <taxon>Paraneoptera</taxon>
        <taxon>Hemiptera</taxon>
        <taxon>Sternorrhyncha</taxon>
        <taxon>Psylloidea</taxon>
        <taxon>Psyllidae</taxon>
        <taxon>Diaphorininae</taxon>
        <taxon>Diaphorina</taxon>
    </lineage>
</organism>
<dbReference type="RefSeq" id="XP_026679489.1">
    <property type="nucleotide sequence ID" value="XM_026823688.1"/>
</dbReference>
<dbReference type="KEGG" id="dci:103509312"/>
<dbReference type="Pfam" id="PF00135">
    <property type="entry name" value="COesterase"/>
    <property type="match status" value="1"/>
</dbReference>
<dbReference type="Gene3D" id="3.40.50.1820">
    <property type="entry name" value="alpha/beta hydrolase"/>
    <property type="match status" value="1"/>
</dbReference>
<gene>
    <name evidence="6" type="primary">LOC103509312</name>
</gene>
<dbReference type="AlphaFoldDB" id="A0A3Q0IT97"/>
<feature type="domain" description="Carboxylesterase type B" evidence="4">
    <location>
        <begin position="25"/>
        <end position="144"/>
    </location>
</feature>
<dbReference type="Proteomes" id="UP000079169">
    <property type="component" value="Unplaced"/>
</dbReference>
<name>A0A3Q0IT97_DIACI</name>
<reference evidence="6" key="1">
    <citation type="submission" date="2025-08" db="UniProtKB">
        <authorList>
            <consortium name="RefSeq"/>
        </authorList>
    </citation>
    <scope>IDENTIFICATION</scope>
</reference>
<evidence type="ECO:0000313" key="5">
    <source>
        <dbReference type="Proteomes" id="UP000079169"/>
    </source>
</evidence>
<evidence type="ECO:0000313" key="6">
    <source>
        <dbReference type="RefSeq" id="XP_026679489.1"/>
    </source>
</evidence>
<dbReference type="PANTHER" id="PTHR43903">
    <property type="entry name" value="NEUROLIGIN"/>
    <property type="match status" value="1"/>
</dbReference>
<evidence type="ECO:0000259" key="4">
    <source>
        <dbReference type="Pfam" id="PF00135"/>
    </source>
</evidence>